<comment type="pathway">
    <text evidence="2 12">Glycolipid biosynthesis; glycosylphosphatidylinositol-anchor biosynthesis.</text>
</comment>
<accession>A0A9J2Q1G3</accession>
<evidence type="ECO:0000313" key="15">
    <source>
        <dbReference type="WBParaSite" id="ALUE_0001542901-mRNA-1"/>
    </source>
</evidence>
<feature type="transmembrane region" description="Helical" evidence="12">
    <location>
        <begin position="839"/>
        <end position="855"/>
    </location>
</feature>
<dbReference type="Gene3D" id="3.40.720.10">
    <property type="entry name" value="Alkaline Phosphatase, subunit A"/>
    <property type="match status" value="2"/>
</dbReference>
<dbReference type="InterPro" id="IPR037671">
    <property type="entry name" value="PIGN_N"/>
</dbReference>
<sequence length="1041" mass="117109">MEPPADLSRKQPTQPLPTRTLQITCKVTGRYTSALENLQGCYRKQFTSPWHYFIVPEHGHLSKEAIMSVYGKLALFGIILHLILFYSIFDIYYSSPLIRGTRLHPITLANGLATRLVIFSADGLRSDLFFEHVNNSPFLHDIIDNGKASWGVSVSHVPTESRPGHVAILAGFYEDVSAVTSGWKNNPVPFDSIINRSHEAWAWGSPDIVSMFTDEVDHANADIYSAKLEDFFSSDASKLDEWVFTRVQEMFSSDSAVNGSLGERLHAGRIVFLLHLLGLDTNGHGHKPHSSNYIDNIGVVDKGIEAIDTLFHEYFHDNRTVFLFTSDHGMTDWGSHGAGTDEEVLTPFVIWGSGVRPSPLKKKINQVDLAPLMAALLGVPVPMNSVGSLPIELLDASPKYLFQSSYANLKQMLEQFMIKRNEKKSHTLSIFFTEFADLRPEALAGFEKEIKRLVEMRRFGAAAQLCLLLLERVRAGILYFHRYERTVLGTAVAAAFSSWIWLVFIFSTRDVAHMSHDGSLFIPQPVACMFLLIALMALLAVGMPLSSCTYILLPLYTASVAYNASGISLKKSPLSVRISLWFYRLRGESFSRHSLSAVKLCSTLVSIALLLFVLTSIFTQRWLLSVITLFMALLPHLESSGVSHLHACFAAIRVNVNIHATFAAIRVNVNIHATLVAFGYHLVYGSASSLREQWSVAFTCMRLWSTSCVFLAIFPLLPAVGLTPVPFVCFIAPLLFSGVLFWLRGSMEVACAALFTRAAQFHLLTAFIILCMNYSFINEHPQTFLWEYFWRLLQLLCWLSIPLSFIAPLYSPPILMPRLIVWFAFLHIPYSLLSISYESLFLEVFFMLLFAYVRLEYGHLHDEQFLHMPVWGPVSKCARDMRMDRRSLSSWEWSRGVLLVVFIEIAFFGTGNVASLNSFNPSFLRRFMSVFSPFTMGALLLLKVMLPFLGVAFAFVTIMQHRSLHIATMAQIILIITDAMAVVFFMQLVDEGSWLQIGMSISHYVISMAMSVIVFFLLHLAHILLPLSVGNILRNKCSNVV</sequence>
<keyword evidence="8 12" id="KW-0256">Endoplasmic reticulum</keyword>
<evidence type="ECO:0000256" key="12">
    <source>
        <dbReference type="RuleBase" id="RU367138"/>
    </source>
</evidence>
<evidence type="ECO:0000256" key="3">
    <source>
        <dbReference type="ARBA" id="ARBA00008400"/>
    </source>
</evidence>
<feature type="transmembrane region" description="Helical" evidence="12">
    <location>
        <begin position="788"/>
        <end position="807"/>
    </location>
</feature>
<dbReference type="Pfam" id="PF04987">
    <property type="entry name" value="PigN"/>
    <property type="match status" value="2"/>
</dbReference>
<keyword evidence="10 12" id="KW-0472">Membrane</keyword>
<feature type="transmembrane region" description="Helical" evidence="12">
    <location>
        <begin position="486"/>
        <end position="506"/>
    </location>
</feature>
<feature type="transmembrane region" description="Helical" evidence="12">
    <location>
        <begin position="934"/>
        <end position="958"/>
    </location>
</feature>
<organism evidence="14 15">
    <name type="scientific">Ascaris lumbricoides</name>
    <name type="common">Giant roundworm</name>
    <dbReference type="NCBI Taxonomy" id="6252"/>
    <lineage>
        <taxon>Eukaryota</taxon>
        <taxon>Metazoa</taxon>
        <taxon>Ecdysozoa</taxon>
        <taxon>Nematoda</taxon>
        <taxon>Chromadorea</taxon>
        <taxon>Rhabditida</taxon>
        <taxon>Spirurina</taxon>
        <taxon>Ascaridomorpha</taxon>
        <taxon>Ascaridoidea</taxon>
        <taxon>Ascarididae</taxon>
        <taxon>Ascaris</taxon>
    </lineage>
</organism>
<reference evidence="15" key="1">
    <citation type="submission" date="2023-03" db="UniProtKB">
        <authorList>
            <consortium name="WormBaseParasite"/>
        </authorList>
    </citation>
    <scope>IDENTIFICATION</scope>
</reference>
<feature type="domain" description="GPI ethanolamine phosphate transferase 1 C-terminal" evidence="13">
    <location>
        <begin position="691"/>
        <end position="993"/>
    </location>
</feature>
<feature type="transmembrane region" description="Helical" evidence="12">
    <location>
        <begin position="1001"/>
        <end position="1025"/>
    </location>
</feature>
<feature type="transmembrane region" description="Helical" evidence="12">
    <location>
        <begin position="526"/>
        <end position="545"/>
    </location>
</feature>
<dbReference type="InterPro" id="IPR017852">
    <property type="entry name" value="GPI_EtnP_transferase_1_C"/>
</dbReference>
<dbReference type="PANTHER" id="PTHR12250">
    <property type="entry name" value="PHOSPHATIDYLINOSITOL GLYCAN, CLASS N"/>
    <property type="match status" value="1"/>
</dbReference>
<feature type="transmembrane region" description="Helical" evidence="12">
    <location>
        <begin position="73"/>
        <end position="93"/>
    </location>
</feature>
<keyword evidence="14" id="KW-1185">Reference proteome</keyword>
<keyword evidence="7 12" id="KW-0812">Transmembrane</keyword>
<keyword evidence="6 12" id="KW-0808">Transferase</keyword>
<protein>
    <recommendedName>
        <fullName evidence="4 12">GPI ethanolamine phosphate transferase 1</fullName>
        <ecNumber evidence="12">2.-.-.-</ecNumber>
    </recommendedName>
</protein>
<evidence type="ECO:0000256" key="5">
    <source>
        <dbReference type="ARBA" id="ARBA00022502"/>
    </source>
</evidence>
<keyword evidence="5 12" id="KW-0337">GPI-anchor biosynthesis</keyword>
<feature type="transmembrane region" description="Helical" evidence="12">
    <location>
        <begin position="970"/>
        <end position="989"/>
    </location>
</feature>
<dbReference type="EC" id="2.-.-.-" evidence="12"/>
<feature type="transmembrane region" description="Helical" evidence="12">
    <location>
        <begin position="893"/>
        <end position="914"/>
    </location>
</feature>
<name>A0A9J2Q1G3_ASCLU</name>
<evidence type="ECO:0000256" key="4">
    <source>
        <dbReference type="ARBA" id="ARBA00020831"/>
    </source>
</evidence>
<evidence type="ECO:0000256" key="11">
    <source>
        <dbReference type="ARBA" id="ARBA00023180"/>
    </source>
</evidence>
<evidence type="ECO:0000256" key="8">
    <source>
        <dbReference type="ARBA" id="ARBA00022824"/>
    </source>
</evidence>
<feature type="domain" description="GPI ethanolamine phosphate transferase 1 C-terminal" evidence="13">
    <location>
        <begin position="476"/>
        <end position="686"/>
    </location>
</feature>
<evidence type="ECO:0000256" key="6">
    <source>
        <dbReference type="ARBA" id="ARBA00022679"/>
    </source>
</evidence>
<keyword evidence="11" id="KW-0325">Glycoprotein</keyword>
<evidence type="ECO:0000256" key="1">
    <source>
        <dbReference type="ARBA" id="ARBA00004477"/>
    </source>
</evidence>
<comment type="subcellular location">
    <subcellularLocation>
        <location evidence="1 12">Endoplasmic reticulum membrane</location>
        <topology evidence="1 12">Multi-pass membrane protein</topology>
    </subcellularLocation>
</comment>
<dbReference type="InterPro" id="IPR002591">
    <property type="entry name" value="Phosphodiest/P_Trfase"/>
</dbReference>
<dbReference type="WBParaSite" id="ALUE_0001542901-mRNA-1">
    <property type="protein sequence ID" value="ALUE_0001542901-mRNA-1"/>
    <property type="gene ID" value="ALUE_0001542901"/>
</dbReference>
<dbReference type="SUPFAM" id="SSF53649">
    <property type="entry name" value="Alkaline phosphatase-like"/>
    <property type="match status" value="1"/>
</dbReference>
<evidence type="ECO:0000256" key="10">
    <source>
        <dbReference type="ARBA" id="ARBA00023136"/>
    </source>
</evidence>
<dbReference type="CDD" id="cd16020">
    <property type="entry name" value="GPI_EPT_1"/>
    <property type="match status" value="1"/>
</dbReference>
<evidence type="ECO:0000256" key="7">
    <source>
        <dbReference type="ARBA" id="ARBA00022692"/>
    </source>
</evidence>
<keyword evidence="9 12" id="KW-1133">Transmembrane helix</keyword>
<dbReference type="PANTHER" id="PTHR12250:SF0">
    <property type="entry name" value="GPI ETHANOLAMINE PHOSPHATE TRANSFERASE 1"/>
    <property type="match status" value="1"/>
</dbReference>
<evidence type="ECO:0000259" key="13">
    <source>
        <dbReference type="Pfam" id="PF04987"/>
    </source>
</evidence>
<feature type="transmembrane region" description="Helical" evidence="12">
    <location>
        <begin position="696"/>
        <end position="717"/>
    </location>
</feature>
<feature type="transmembrane region" description="Helical" evidence="12">
    <location>
        <begin position="723"/>
        <end position="743"/>
    </location>
</feature>
<evidence type="ECO:0000313" key="14">
    <source>
        <dbReference type="Proteomes" id="UP000036681"/>
    </source>
</evidence>
<proteinExistence type="inferred from homology"/>
<feature type="transmembrane region" description="Helical" evidence="12">
    <location>
        <begin position="755"/>
        <end position="776"/>
    </location>
</feature>
<evidence type="ECO:0000256" key="2">
    <source>
        <dbReference type="ARBA" id="ARBA00004687"/>
    </source>
</evidence>
<dbReference type="AlphaFoldDB" id="A0A9J2Q1G3"/>
<dbReference type="InterPro" id="IPR007070">
    <property type="entry name" value="GPI_EtnP_transferase_1"/>
</dbReference>
<evidence type="ECO:0000256" key="9">
    <source>
        <dbReference type="ARBA" id="ARBA00022989"/>
    </source>
</evidence>
<comment type="function">
    <text evidence="12">Ethanolamine phosphate transferase involved in glycosylphosphatidylinositol-anchor biosynthesis. Transfers ethanolamine phosphate to the first alpha-1,4-linked mannose of the glycosylphosphatidylinositol precursor of GPI-anchor.</text>
</comment>
<dbReference type="GO" id="GO:0005789">
    <property type="term" value="C:endoplasmic reticulum membrane"/>
    <property type="evidence" value="ECO:0007669"/>
    <property type="project" value="UniProtKB-SubCell"/>
</dbReference>
<feature type="transmembrane region" description="Helical" evidence="12">
    <location>
        <begin position="590"/>
        <end position="614"/>
    </location>
</feature>
<dbReference type="Proteomes" id="UP000036681">
    <property type="component" value="Unplaced"/>
</dbReference>
<dbReference type="InterPro" id="IPR017850">
    <property type="entry name" value="Alkaline_phosphatase_core_sf"/>
</dbReference>
<dbReference type="GO" id="GO:0051377">
    <property type="term" value="F:mannose-ethanolamine phosphotransferase activity"/>
    <property type="evidence" value="ECO:0007669"/>
    <property type="project" value="UniProtKB-UniRule"/>
</dbReference>
<comment type="similarity">
    <text evidence="3 12">Belongs to the PIGG/PIGN/PIGO family. PIGN subfamily.</text>
</comment>
<dbReference type="Pfam" id="PF01663">
    <property type="entry name" value="Phosphodiest"/>
    <property type="match status" value="1"/>
</dbReference>
<dbReference type="GO" id="GO:0006506">
    <property type="term" value="P:GPI anchor biosynthetic process"/>
    <property type="evidence" value="ECO:0007669"/>
    <property type="project" value="UniProtKB-KW"/>
</dbReference>
<feature type="transmembrane region" description="Helical" evidence="12">
    <location>
        <begin position="551"/>
        <end position="569"/>
    </location>
</feature>